<dbReference type="PANTHER" id="PTHR11705:SF143">
    <property type="entry name" value="SLL0236 PROTEIN"/>
    <property type="match status" value="1"/>
</dbReference>
<dbReference type="GO" id="GO:0006508">
    <property type="term" value="P:proteolysis"/>
    <property type="evidence" value="ECO:0007669"/>
    <property type="project" value="UniProtKB-KW"/>
</dbReference>
<evidence type="ECO:0000256" key="2">
    <source>
        <dbReference type="ARBA" id="ARBA00005988"/>
    </source>
</evidence>
<evidence type="ECO:0000313" key="14">
    <source>
        <dbReference type="Proteomes" id="UP000250266"/>
    </source>
</evidence>
<dbReference type="Proteomes" id="UP000250266">
    <property type="component" value="Unassembled WGS sequence"/>
</dbReference>
<dbReference type="SMART" id="SM00631">
    <property type="entry name" value="Zn_pept"/>
    <property type="match status" value="1"/>
</dbReference>
<dbReference type="CDD" id="cd03860">
    <property type="entry name" value="M14_CP_A-B_like"/>
    <property type="match status" value="1"/>
</dbReference>
<dbReference type="SUPFAM" id="SSF53187">
    <property type="entry name" value="Zn-dependent exopeptidases"/>
    <property type="match status" value="1"/>
</dbReference>
<keyword evidence="7" id="KW-0378">Hydrolase</keyword>
<dbReference type="GO" id="GO:0008270">
    <property type="term" value="F:zinc ion binding"/>
    <property type="evidence" value="ECO:0007669"/>
    <property type="project" value="InterPro"/>
</dbReference>
<evidence type="ECO:0000256" key="1">
    <source>
        <dbReference type="ARBA" id="ARBA00001947"/>
    </source>
</evidence>
<keyword evidence="5" id="KW-0479">Metal-binding</keyword>
<feature type="signal peptide" evidence="11">
    <location>
        <begin position="1"/>
        <end position="16"/>
    </location>
</feature>
<evidence type="ECO:0000256" key="3">
    <source>
        <dbReference type="ARBA" id="ARBA00022645"/>
    </source>
</evidence>
<evidence type="ECO:0000256" key="4">
    <source>
        <dbReference type="ARBA" id="ARBA00022670"/>
    </source>
</evidence>
<dbReference type="GO" id="GO:0004181">
    <property type="term" value="F:metallocarboxypeptidase activity"/>
    <property type="evidence" value="ECO:0007669"/>
    <property type="project" value="InterPro"/>
</dbReference>
<keyword evidence="6 11" id="KW-0732">Signal</keyword>
<keyword evidence="8" id="KW-0862">Zinc</keyword>
<protein>
    <submittedName>
        <fullName evidence="13">Carboxypeptidase</fullName>
    </submittedName>
</protein>
<dbReference type="Gene3D" id="3.40.630.10">
    <property type="entry name" value="Zn peptidases"/>
    <property type="match status" value="1"/>
</dbReference>
<dbReference type="PRINTS" id="PR00765">
    <property type="entry name" value="CRBOXYPTASEA"/>
</dbReference>
<evidence type="ECO:0000256" key="5">
    <source>
        <dbReference type="ARBA" id="ARBA00022723"/>
    </source>
</evidence>
<evidence type="ECO:0000256" key="9">
    <source>
        <dbReference type="ARBA" id="ARBA00023049"/>
    </source>
</evidence>
<name>A0A8E2JF80_9PEZI</name>
<sequence>MKLLLSLGLFLGFTIADLAGSSIQPNYAGYRVLRMNYSAEVRSIIKDQSLATWEASEHTGEIDVVIPPGMTAFDDLTNHVMRHNLGRSIAREAKFNEYGTTMPNLRDFLSDLAATYLKNAEVITLGKTVKGGEITGIHIYGASGKGRPAVILFGTIHAREWISTMVPEHHAFSLLTKYDTDEEIKSWVDKYDFYIFPVTNPDGFTFTQNGNRLWRKNRQVNKGQTCLGRDLNRNWDISWNSADGASSKACTDTYKGDGASDAPETKILALFTTKVGRSPGGLQLFIDYHSYAQMVMTPYGYSCTKLAANNDILQSLADGAVNAIRSVSGTVYAGGSICKKYGKVIGDTVDYVHDVSKSKHTFTIELRDKGRYGFVLPPDQILPTATEDFAGLKYLLRTMR</sequence>
<proteinExistence type="inferred from homology"/>
<dbReference type="InterPro" id="IPR000834">
    <property type="entry name" value="Peptidase_M14"/>
</dbReference>
<feature type="chain" id="PRO_5034251417" evidence="11">
    <location>
        <begin position="17"/>
        <end position="400"/>
    </location>
</feature>
<reference evidence="13 14" key="1">
    <citation type="journal article" date="2016" name="Nat. Commun.">
        <title>Ectomycorrhizal ecology is imprinted in the genome of the dominant symbiotic fungus Cenococcum geophilum.</title>
        <authorList>
            <consortium name="DOE Joint Genome Institute"/>
            <person name="Peter M."/>
            <person name="Kohler A."/>
            <person name="Ohm R.A."/>
            <person name="Kuo A."/>
            <person name="Krutzmann J."/>
            <person name="Morin E."/>
            <person name="Arend M."/>
            <person name="Barry K.W."/>
            <person name="Binder M."/>
            <person name="Choi C."/>
            <person name="Clum A."/>
            <person name="Copeland A."/>
            <person name="Grisel N."/>
            <person name="Haridas S."/>
            <person name="Kipfer T."/>
            <person name="LaButti K."/>
            <person name="Lindquist E."/>
            <person name="Lipzen A."/>
            <person name="Maire R."/>
            <person name="Meier B."/>
            <person name="Mihaltcheva S."/>
            <person name="Molinier V."/>
            <person name="Murat C."/>
            <person name="Poggeler S."/>
            <person name="Quandt C.A."/>
            <person name="Sperisen C."/>
            <person name="Tritt A."/>
            <person name="Tisserant E."/>
            <person name="Crous P.W."/>
            <person name="Henrissat B."/>
            <person name="Nehls U."/>
            <person name="Egli S."/>
            <person name="Spatafora J.W."/>
            <person name="Grigoriev I.V."/>
            <person name="Martin F.M."/>
        </authorList>
    </citation>
    <scope>NUCLEOTIDE SEQUENCE [LARGE SCALE GENOMIC DNA]</scope>
    <source>
        <strain evidence="13 14">CBS 459.81</strain>
    </source>
</reference>
<dbReference type="AlphaFoldDB" id="A0A8E2JF80"/>
<evidence type="ECO:0000256" key="8">
    <source>
        <dbReference type="ARBA" id="ARBA00022833"/>
    </source>
</evidence>
<organism evidence="13 14">
    <name type="scientific">Lepidopterella palustris CBS 459.81</name>
    <dbReference type="NCBI Taxonomy" id="1314670"/>
    <lineage>
        <taxon>Eukaryota</taxon>
        <taxon>Fungi</taxon>
        <taxon>Dikarya</taxon>
        <taxon>Ascomycota</taxon>
        <taxon>Pezizomycotina</taxon>
        <taxon>Dothideomycetes</taxon>
        <taxon>Pleosporomycetidae</taxon>
        <taxon>Mytilinidiales</taxon>
        <taxon>Argynnaceae</taxon>
        <taxon>Lepidopterella</taxon>
    </lineage>
</organism>
<evidence type="ECO:0000256" key="10">
    <source>
        <dbReference type="PROSITE-ProRule" id="PRU01379"/>
    </source>
</evidence>
<evidence type="ECO:0000313" key="13">
    <source>
        <dbReference type="EMBL" id="OCK80435.1"/>
    </source>
</evidence>
<evidence type="ECO:0000256" key="11">
    <source>
        <dbReference type="SAM" id="SignalP"/>
    </source>
</evidence>
<keyword evidence="4" id="KW-0645">Protease</keyword>
<comment type="similarity">
    <text evidence="2 10">Belongs to the peptidase M14 family.</text>
</comment>
<dbReference type="PANTHER" id="PTHR11705">
    <property type="entry name" value="PROTEASE FAMILY M14 CARBOXYPEPTIDASE A,B"/>
    <property type="match status" value="1"/>
</dbReference>
<feature type="domain" description="Peptidase M14" evidence="12">
    <location>
        <begin position="98"/>
        <end position="399"/>
    </location>
</feature>
<feature type="active site" description="Proton donor/acceptor" evidence="10">
    <location>
        <position position="365"/>
    </location>
</feature>
<gene>
    <name evidence="13" type="ORF">K432DRAFT_393036</name>
</gene>
<keyword evidence="3 13" id="KW-0121">Carboxypeptidase</keyword>
<evidence type="ECO:0000256" key="6">
    <source>
        <dbReference type="ARBA" id="ARBA00022729"/>
    </source>
</evidence>
<keyword evidence="14" id="KW-1185">Reference proteome</keyword>
<accession>A0A8E2JF80</accession>
<dbReference type="FunFam" id="3.40.630.10:FF:000084">
    <property type="entry name" value="Carboxypeptidase B2"/>
    <property type="match status" value="1"/>
</dbReference>
<comment type="cofactor">
    <cofactor evidence="1">
        <name>Zn(2+)</name>
        <dbReference type="ChEBI" id="CHEBI:29105"/>
    </cofactor>
</comment>
<evidence type="ECO:0000256" key="7">
    <source>
        <dbReference type="ARBA" id="ARBA00022801"/>
    </source>
</evidence>
<evidence type="ECO:0000259" key="12">
    <source>
        <dbReference type="PROSITE" id="PS52035"/>
    </source>
</evidence>
<dbReference type="EMBL" id="KV744959">
    <property type="protein sequence ID" value="OCK80435.1"/>
    <property type="molecule type" value="Genomic_DNA"/>
</dbReference>
<dbReference type="OrthoDB" id="3626597at2759"/>
<dbReference type="PROSITE" id="PS52035">
    <property type="entry name" value="PEPTIDASE_M14"/>
    <property type="match status" value="1"/>
</dbReference>
<keyword evidence="9" id="KW-0482">Metalloprotease</keyword>
<dbReference type="Pfam" id="PF00246">
    <property type="entry name" value="Peptidase_M14"/>
    <property type="match status" value="1"/>
</dbReference>